<accession>A0A6V7NH19</accession>
<organism evidence="1">
    <name type="scientific">Ananas comosus var. bracteatus</name>
    <name type="common">red pineapple</name>
    <dbReference type="NCBI Taxonomy" id="296719"/>
    <lineage>
        <taxon>Eukaryota</taxon>
        <taxon>Viridiplantae</taxon>
        <taxon>Streptophyta</taxon>
        <taxon>Embryophyta</taxon>
        <taxon>Tracheophyta</taxon>
        <taxon>Spermatophyta</taxon>
        <taxon>Magnoliopsida</taxon>
        <taxon>Liliopsida</taxon>
        <taxon>Poales</taxon>
        <taxon>Bromeliaceae</taxon>
        <taxon>Bromelioideae</taxon>
        <taxon>Ananas</taxon>
    </lineage>
</organism>
<sequence>MDSTCRSFVDSKCRRFVDSGRCVCGFGRGAWTTYSCARDPEKIKERFESVDSVLGGGYWYQRGVPEPRRATEKDALGFELYEAESRYCIARVLILGSVPVLHHAGTGTLQSVRLIEARVCAFGYGVPVLQPAYRYIVQLQTAGFLGVFLRL</sequence>
<proteinExistence type="predicted"/>
<dbReference type="EMBL" id="LR862138">
    <property type="protein sequence ID" value="CAD1817900.1"/>
    <property type="molecule type" value="Genomic_DNA"/>
</dbReference>
<evidence type="ECO:0000313" key="1">
    <source>
        <dbReference type="EMBL" id="CAD1817900.1"/>
    </source>
</evidence>
<name>A0A6V7NH19_ANACO</name>
<reference evidence="1" key="1">
    <citation type="submission" date="2020-07" db="EMBL/GenBank/DDBJ databases">
        <authorList>
            <person name="Lin J."/>
        </authorList>
    </citation>
    <scope>NUCLEOTIDE SEQUENCE</scope>
</reference>
<protein>
    <submittedName>
        <fullName evidence="1">Uncharacterized protein</fullName>
    </submittedName>
</protein>
<gene>
    <name evidence="1" type="ORF">CB5_LOCUS1111</name>
</gene>
<dbReference type="AlphaFoldDB" id="A0A6V7NH19"/>